<evidence type="ECO:0000256" key="6">
    <source>
        <dbReference type="ARBA" id="ARBA00023326"/>
    </source>
</evidence>
<evidence type="ECO:0000259" key="9">
    <source>
        <dbReference type="Pfam" id="PF03442"/>
    </source>
</evidence>
<dbReference type="GO" id="GO:0004553">
    <property type="term" value="F:hydrolase activity, hydrolyzing O-glycosyl compounds"/>
    <property type="evidence" value="ECO:0007669"/>
    <property type="project" value="InterPro"/>
</dbReference>
<comment type="similarity">
    <text evidence="7">Belongs to the glycosyl hydrolase 5 (cellulase A) family.</text>
</comment>
<sequence length="336" mass="36794">MDNLATTIKSLHDPRLIATVHYYGYFPFSVNVAGSTRFDAQAQGDLAKTFKRMRDTFVARGVPVVLGEYGLLGYDHGPGAVERGEMLKYFEALGHAARTNKVTTVLWDNGSFYDRNKRQWTDAGLFRQIKSSWTTRSATASSDRVFVPKSGAVKDRTLTLNPNGAAFTALKQGSTKLVSGRDYTLSGNRLTLKGATLTRLVGNREYGVNATLQAEFSRGVPWRIQVLTHDAPAQSSTTGTTGSFRIPTQFRGDVLATMKAEYADGGNAGPTNWTPYQQFNTAFAPDYANKAIRLTPAFLNAVRDNTRVNLTFHFWSGATVTYHVTKSGSTVTGTTS</sequence>
<keyword evidence="1" id="KW-0732">Signal</keyword>
<dbReference type="Gene3D" id="2.60.40.10">
    <property type="entry name" value="Immunoglobulins"/>
    <property type="match status" value="1"/>
</dbReference>
<evidence type="ECO:0000256" key="7">
    <source>
        <dbReference type="RuleBase" id="RU361153"/>
    </source>
</evidence>
<accession>A0AB39PQX8</accession>
<evidence type="ECO:0000256" key="1">
    <source>
        <dbReference type="ARBA" id="ARBA00022729"/>
    </source>
</evidence>
<evidence type="ECO:0000259" key="8">
    <source>
        <dbReference type="Pfam" id="PF00150"/>
    </source>
</evidence>
<evidence type="ECO:0000256" key="3">
    <source>
        <dbReference type="ARBA" id="ARBA00023001"/>
    </source>
</evidence>
<dbReference type="InterPro" id="IPR005102">
    <property type="entry name" value="Carbo-bd_X2"/>
</dbReference>
<dbReference type="RefSeq" id="WP_369167384.1">
    <property type="nucleotide sequence ID" value="NZ_CP163439.1"/>
</dbReference>
<dbReference type="InterPro" id="IPR001547">
    <property type="entry name" value="Glyco_hydro_5"/>
</dbReference>
<dbReference type="SUPFAM" id="SSF81296">
    <property type="entry name" value="E set domains"/>
    <property type="match status" value="1"/>
</dbReference>
<organism evidence="11">
    <name type="scientific">Streptomyces sp. R28</name>
    <dbReference type="NCBI Taxonomy" id="3238628"/>
    <lineage>
        <taxon>Bacteria</taxon>
        <taxon>Bacillati</taxon>
        <taxon>Actinomycetota</taxon>
        <taxon>Actinomycetes</taxon>
        <taxon>Kitasatosporales</taxon>
        <taxon>Streptomycetaceae</taxon>
        <taxon>Streptomyces</taxon>
    </lineage>
</organism>
<dbReference type="InterPro" id="IPR013783">
    <property type="entry name" value="Ig-like_fold"/>
</dbReference>
<dbReference type="Pfam" id="PF00150">
    <property type="entry name" value="Cellulase"/>
    <property type="match status" value="1"/>
</dbReference>
<evidence type="ECO:0000256" key="4">
    <source>
        <dbReference type="ARBA" id="ARBA00023277"/>
    </source>
</evidence>
<dbReference type="Pfam" id="PF03442">
    <property type="entry name" value="CBM_X2"/>
    <property type="match status" value="1"/>
</dbReference>
<proteinExistence type="inferred from homology"/>
<evidence type="ECO:0000259" key="10">
    <source>
        <dbReference type="Pfam" id="PF18448"/>
    </source>
</evidence>
<evidence type="ECO:0000256" key="2">
    <source>
        <dbReference type="ARBA" id="ARBA00022801"/>
    </source>
</evidence>
<dbReference type="EMBL" id="CP163439">
    <property type="protein sequence ID" value="XDQ32889.1"/>
    <property type="molecule type" value="Genomic_DNA"/>
</dbReference>
<keyword evidence="4" id="KW-0119">Carbohydrate metabolism</keyword>
<dbReference type="InterPro" id="IPR040946">
    <property type="entry name" value="CBM46"/>
</dbReference>
<dbReference type="GO" id="GO:0030245">
    <property type="term" value="P:cellulose catabolic process"/>
    <property type="evidence" value="ECO:0007669"/>
    <property type="project" value="UniProtKB-KW"/>
</dbReference>
<reference evidence="11" key="1">
    <citation type="submission" date="2024-07" db="EMBL/GenBank/DDBJ databases">
        <authorList>
            <person name="Yu S.T."/>
        </authorList>
    </citation>
    <scope>NUCLEOTIDE SEQUENCE</scope>
    <source>
        <strain evidence="11">R28</strain>
    </source>
</reference>
<dbReference type="SUPFAM" id="SSF51445">
    <property type="entry name" value="(Trans)glycosidases"/>
    <property type="match status" value="1"/>
</dbReference>
<evidence type="ECO:0000256" key="5">
    <source>
        <dbReference type="ARBA" id="ARBA00023295"/>
    </source>
</evidence>
<dbReference type="InterPro" id="IPR014756">
    <property type="entry name" value="Ig_E-set"/>
</dbReference>
<keyword evidence="3" id="KW-0136">Cellulose degradation</keyword>
<protein>
    <submittedName>
        <fullName evidence="11">X2-like carbohydrate binding domain-containing protein</fullName>
    </submittedName>
</protein>
<dbReference type="Gene3D" id="3.20.20.80">
    <property type="entry name" value="Glycosidases"/>
    <property type="match status" value="1"/>
</dbReference>
<feature type="domain" description="Endoglucanase B carbohydrate binding" evidence="10">
    <location>
        <begin position="230"/>
        <end position="334"/>
    </location>
</feature>
<name>A0AB39PQX8_9ACTN</name>
<dbReference type="AlphaFoldDB" id="A0AB39PQX8"/>
<dbReference type="InterPro" id="IPR017853">
    <property type="entry name" value="GH"/>
</dbReference>
<dbReference type="Pfam" id="PF18448">
    <property type="entry name" value="CBM46"/>
    <property type="match status" value="1"/>
</dbReference>
<keyword evidence="2 7" id="KW-0378">Hydrolase</keyword>
<gene>
    <name evidence="11" type="ORF">AB5J49_05945</name>
</gene>
<evidence type="ECO:0000313" key="11">
    <source>
        <dbReference type="EMBL" id="XDQ32889.1"/>
    </source>
</evidence>
<feature type="domain" description="Glycoside hydrolase family 5" evidence="8">
    <location>
        <begin position="13"/>
        <end position="111"/>
    </location>
</feature>
<keyword evidence="5 7" id="KW-0326">Glycosidase</keyword>
<keyword evidence="6" id="KW-0624">Polysaccharide degradation</keyword>
<feature type="domain" description="Carbohydrate binding X2" evidence="9">
    <location>
        <begin position="141"/>
        <end position="226"/>
    </location>
</feature>